<evidence type="ECO:0000313" key="6">
    <source>
        <dbReference type="Proteomes" id="UP000799324"/>
    </source>
</evidence>
<organism evidence="5 6">
    <name type="scientific">Lophiostoma macrostomum CBS 122681</name>
    <dbReference type="NCBI Taxonomy" id="1314788"/>
    <lineage>
        <taxon>Eukaryota</taxon>
        <taxon>Fungi</taxon>
        <taxon>Dikarya</taxon>
        <taxon>Ascomycota</taxon>
        <taxon>Pezizomycotina</taxon>
        <taxon>Dothideomycetes</taxon>
        <taxon>Pleosporomycetidae</taxon>
        <taxon>Pleosporales</taxon>
        <taxon>Lophiostomataceae</taxon>
        <taxon>Lophiostoma</taxon>
    </lineage>
</organism>
<dbReference type="PANTHER" id="PTHR45348">
    <property type="entry name" value="HYPOTHETICAL OXIDOREDUCTASE (EUROFUNG)"/>
    <property type="match status" value="1"/>
</dbReference>
<name>A0A6A6SJ64_9PLEO</name>
<reference evidence="5" key="1">
    <citation type="journal article" date="2020" name="Stud. Mycol.">
        <title>101 Dothideomycetes genomes: a test case for predicting lifestyles and emergence of pathogens.</title>
        <authorList>
            <person name="Haridas S."/>
            <person name="Albert R."/>
            <person name="Binder M."/>
            <person name="Bloem J."/>
            <person name="Labutti K."/>
            <person name="Salamov A."/>
            <person name="Andreopoulos B."/>
            <person name="Baker S."/>
            <person name="Barry K."/>
            <person name="Bills G."/>
            <person name="Bluhm B."/>
            <person name="Cannon C."/>
            <person name="Castanera R."/>
            <person name="Culley D."/>
            <person name="Daum C."/>
            <person name="Ezra D."/>
            <person name="Gonzalez J."/>
            <person name="Henrissat B."/>
            <person name="Kuo A."/>
            <person name="Liang C."/>
            <person name="Lipzen A."/>
            <person name="Lutzoni F."/>
            <person name="Magnuson J."/>
            <person name="Mondo S."/>
            <person name="Nolan M."/>
            <person name="Ohm R."/>
            <person name="Pangilinan J."/>
            <person name="Park H.-J."/>
            <person name="Ramirez L."/>
            <person name="Alfaro M."/>
            <person name="Sun H."/>
            <person name="Tritt A."/>
            <person name="Yoshinaga Y."/>
            <person name="Zwiers L.-H."/>
            <person name="Turgeon B."/>
            <person name="Goodwin S."/>
            <person name="Spatafora J."/>
            <person name="Crous P."/>
            <person name="Grigoriev I."/>
        </authorList>
    </citation>
    <scope>NUCLEOTIDE SEQUENCE</scope>
    <source>
        <strain evidence="5">CBS 122681</strain>
    </source>
</reference>
<dbReference type="Gene3D" id="3.40.50.720">
    <property type="entry name" value="NAD(P)-binding Rossmann-like Domain"/>
    <property type="match status" value="1"/>
</dbReference>
<dbReference type="InterPro" id="IPR036291">
    <property type="entry name" value="NAD(P)-bd_dom_sf"/>
</dbReference>
<dbReference type="Proteomes" id="UP000799324">
    <property type="component" value="Unassembled WGS sequence"/>
</dbReference>
<dbReference type="InterPro" id="IPR011032">
    <property type="entry name" value="GroES-like_sf"/>
</dbReference>
<feature type="domain" description="Enoyl reductase (ER)" evidence="4">
    <location>
        <begin position="14"/>
        <end position="346"/>
    </location>
</feature>
<dbReference type="CDD" id="cd08249">
    <property type="entry name" value="enoyl_reductase_like"/>
    <property type="match status" value="1"/>
</dbReference>
<dbReference type="SUPFAM" id="SSF51735">
    <property type="entry name" value="NAD(P)-binding Rossmann-fold domains"/>
    <property type="match status" value="1"/>
</dbReference>
<dbReference type="PANTHER" id="PTHR45348:SF2">
    <property type="entry name" value="ZINC-TYPE ALCOHOL DEHYDROGENASE-LIKE PROTEIN C2E1P3.01"/>
    <property type="match status" value="1"/>
</dbReference>
<dbReference type="SMART" id="SM00829">
    <property type="entry name" value="PKS_ER"/>
    <property type="match status" value="1"/>
</dbReference>
<dbReference type="OrthoDB" id="10257049at2759"/>
<comment type="similarity">
    <text evidence="1">Belongs to the zinc-containing alcohol dehydrogenase family.</text>
</comment>
<proteinExistence type="inferred from homology"/>
<dbReference type="AlphaFoldDB" id="A0A6A6SJ64"/>
<gene>
    <name evidence="5" type="ORF">K491DRAFT_613780</name>
</gene>
<dbReference type="InterPro" id="IPR020843">
    <property type="entry name" value="ER"/>
</dbReference>
<sequence length="349" mass="36530">MQLTNFASWIPSEKAQLQVAHAPFPKSGDDELVIQNHAIAINPVDWKIQSSGGFSLSYPAILGEDVAGEILEVGSNVRDQFRVGQRVIAHSLGLGKGSAYGGFQLFSVLKAATTSLIPDDVSFREGAVLPLSISTAAAGLYMKATLGLDYPETKSKMTRSSAKGKKTSTLLLWGGSTSVGSSVIQLASASGYAVTTTASPSNYDYSKTLGANFVLDYHNPDIVPILIALLKDANVVGAYDAVGSESTVRQCAAVLDALGGGKIASVGSAPNDLPKRVKIARIGSTGILNQEPEVAQKIWGEYVPAALDAGKLVPAPKALVAGKHLEDVQEGLDVQKKGVSARKVVITLR</sequence>
<dbReference type="GO" id="GO:0016651">
    <property type="term" value="F:oxidoreductase activity, acting on NAD(P)H"/>
    <property type="evidence" value="ECO:0007669"/>
    <property type="project" value="InterPro"/>
</dbReference>
<evidence type="ECO:0000256" key="3">
    <source>
        <dbReference type="ARBA" id="ARBA00023002"/>
    </source>
</evidence>
<evidence type="ECO:0000256" key="1">
    <source>
        <dbReference type="ARBA" id="ARBA00008072"/>
    </source>
</evidence>
<keyword evidence="6" id="KW-1185">Reference proteome</keyword>
<evidence type="ECO:0000313" key="5">
    <source>
        <dbReference type="EMBL" id="KAF2647905.1"/>
    </source>
</evidence>
<dbReference type="Gene3D" id="3.90.180.10">
    <property type="entry name" value="Medium-chain alcohol dehydrogenases, catalytic domain"/>
    <property type="match status" value="1"/>
</dbReference>
<dbReference type="InterPro" id="IPR013149">
    <property type="entry name" value="ADH-like_C"/>
</dbReference>
<evidence type="ECO:0000256" key="2">
    <source>
        <dbReference type="ARBA" id="ARBA00011245"/>
    </source>
</evidence>
<comment type="subunit">
    <text evidence="2">Monomer.</text>
</comment>
<dbReference type="Pfam" id="PF08240">
    <property type="entry name" value="ADH_N"/>
    <property type="match status" value="1"/>
</dbReference>
<dbReference type="InterPro" id="IPR013154">
    <property type="entry name" value="ADH-like_N"/>
</dbReference>
<dbReference type="EMBL" id="MU004572">
    <property type="protein sequence ID" value="KAF2647905.1"/>
    <property type="molecule type" value="Genomic_DNA"/>
</dbReference>
<accession>A0A6A6SJ64</accession>
<dbReference type="InterPro" id="IPR047122">
    <property type="entry name" value="Trans-enoyl_RdTase-like"/>
</dbReference>
<dbReference type="Pfam" id="PF00107">
    <property type="entry name" value="ADH_zinc_N"/>
    <property type="match status" value="1"/>
</dbReference>
<protein>
    <submittedName>
        <fullName evidence="5">GroES-like protein</fullName>
    </submittedName>
</protein>
<dbReference type="SUPFAM" id="SSF50129">
    <property type="entry name" value="GroES-like"/>
    <property type="match status" value="1"/>
</dbReference>
<keyword evidence="3" id="KW-0560">Oxidoreductase</keyword>
<evidence type="ECO:0000259" key="4">
    <source>
        <dbReference type="SMART" id="SM00829"/>
    </source>
</evidence>